<keyword evidence="4" id="KW-0732">Signal</keyword>
<dbReference type="Pfam" id="PF00049">
    <property type="entry name" value="Insulin"/>
    <property type="match status" value="1"/>
</dbReference>
<dbReference type="OrthoDB" id="10019596at2759"/>
<dbReference type="SUPFAM" id="SSF56994">
    <property type="entry name" value="Insulin-like"/>
    <property type="match status" value="1"/>
</dbReference>
<reference evidence="8" key="2">
    <citation type="submission" date="2014-09" db="EMBL/GenBank/DDBJ databases">
        <authorList>
            <person name="Aslett A.Martin."/>
        </authorList>
    </citation>
    <scope>NUCLEOTIDE SEQUENCE</scope>
    <source>
        <strain evidence="8">ED321 Heterogonic</strain>
    </source>
</reference>
<dbReference type="Proteomes" id="UP000035682">
    <property type="component" value="Unplaced"/>
</dbReference>
<dbReference type="PROSITE" id="PS00262">
    <property type="entry name" value="INSULIN"/>
    <property type="match status" value="1"/>
</dbReference>
<evidence type="ECO:0000256" key="2">
    <source>
        <dbReference type="ARBA" id="ARBA00011207"/>
    </source>
</evidence>
<comment type="subunit">
    <text evidence="2">Heterodimer of a B chain and an A chain linked by two disulfide bonds.</text>
</comment>
<dbReference type="GO" id="GO:0005576">
    <property type="term" value="C:extracellular region"/>
    <property type="evidence" value="ECO:0007669"/>
    <property type="project" value="UniProtKB-SubCell"/>
</dbReference>
<dbReference type="PANTHER" id="PTHR13647:SF4">
    <property type="entry name" value="INSULIN-LIKE PEPTIDE 1-RELATED"/>
    <property type="match status" value="1"/>
</dbReference>
<dbReference type="GO" id="GO:0005179">
    <property type="term" value="F:hormone activity"/>
    <property type="evidence" value="ECO:0007669"/>
    <property type="project" value="InterPro"/>
</dbReference>
<evidence type="ECO:0000256" key="3">
    <source>
        <dbReference type="ARBA" id="ARBA00022685"/>
    </source>
</evidence>
<dbReference type="InterPro" id="IPR036438">
    <property type="entry name" value="Insulin-like_sf"/>
</dbReference>
<dbReference type="WormBase" id="SRAE_X000117100">
    <property type="protein sequence ID" value="SRP08787"/>
    <property type="gene ID" value="WBGene00266737"/>
</dbReference>
<comment type="similarity">
    <text evidence="1 6">Belongs to the insulin family.</text>
</comment>
<evidence type="ECO:0000313" key="9">
    <source>
        <dbReference type="Proteomes" id="UP000035682"/>
    </source>
</evidence>
<evidence type="ECO:0000256" key="4">
    <source>
        <dbReference type="ARBA" id="ARBA00022729"/>
    </source>
</evidence>
<evidence type="ECO:0000313" key="11">
    <source>
        <dbReference type="WormBase" id="SRAE_X000117100"/>
    </source>
</evidence>
<evidence type="ECO:0000313" key="10">
    <source>
        <dbReference type="WBParaSite" id="SRAE_X000117100.1"/>
    </source>
</evidence>
<name>A0A090KP95_STRRB</name>
<dbReference type="Gene3D" id="1.10.100.10">
    <property type="entry name" value="Insulin-like"/>
    <property type="match status" value="1"/>
</dbReference>
<gene>
    <name evidence="8 10 11" type="ORF">SRAE_X000117100</name>
</gene>
<evidence type="ECO:0000256" key="1">
    <source>
        <dbReference type="ARBA" id="ARBA00009034"/>
    </source>
</evidence>
<reference evidence="9" key="1">
    <citation type="submission" date="2014-09" db="EMBL/GenBank/DDBJ databases">
        <authorList>
            <person name="Martin A.A."/>
        </authorList>
    </citation>
    <scope>NUCLEOTIDE SEQUENCE</scope>
    <source>
        <strain evidence="9">ED321</strain>
    </source>
</reference>
<evidence type="ECO:0000313" key="8">
    <source>
        <dbReference type="EMBL" id="CEF59423.1"/>
    </source>
</evidence>
<evidence type="ECO:0000256" key="6">
    <source>
        <dbReference type="RuleBase" id="RU000406"/>
    </source>
</evidence>
<keyword evidence="9" id="KW-1185">Reference proteome</keyword>
<dbReference type="OMA" id="NRCTISH"/>
<dbReference type="EMBL" id="LN609396">
    <property type="protein sequence ID" value="CEF59423.1"/>
    <property type="molecule type" value="Genomic_DNA"/>
</dbReference>
<keyword evidence="5" id="KW-1015">Disulfide bond</keyword>
<evidence type="ECO:0000259" key="7">
    <source>
        <dbReference type="SMART" id="SM00078"/>
    </source>
</evidence>
<dbReference type="CTD" id="36384231"/>
<proteinExistence type="inferred from homology"/>
<dbReference type="PANTHER" id="PTHR13647">
    <property type="entry name" value="INSULIN-LIKE PEPTIDE 2-RELATED"/>
    <property type="match status" value="1"/>
</dbReference>
<dbReference type="InterPro" id="IPR016179">
    <property type="entry name" value="Insulin-like"/>
</dbReference>
<dbReference type="InterPro" id="IPR022352">
    <property type="entry name" value="Ins/IGF/rlx"/>
</dbReference>
<dbReference type="GeneID" id="36384231"/>
<dbReference type="AlphaFoldDB" id="A0A090KP95"/>
<feature type="domain" description="Insulin-like" evidence="7">
    <location>
        <begin position="37"/>
        <end position="120"/>
    </location>
</feature>
<comment type="subcellular location">
    <subcellularLocation>
        <location evidence="6">Secreted</location>
    </subcellularLocation>
</comment>
<organism evidence="8">
    <name type="scientific">Strongyloides ratti</name>
    <name type="common">Parasitic roundworm</name>
    <dbReference type="NCBI Taxonomy" id="34506"/>
    <lineage>
        <taxon>Eukaryota</taxon>
        <taxon>Metazoa</taxon>
        <taxon>Ecdysozoa</taxon>
        <taxon>Nematoda</taxon>
        <taxon>Chromadorea</taxon>
        <taxon>Rhabditida</taxon>
        <taxon>Tylenchina</taxon>
        <taxon>Panagrolaimomorpha</taxon>
        <taxon>Strongyloidoidea</taxon>
        <taxon>Strongyloididae</taxon>
        <taxon>Strongyloides</taxon>
    </lineage>
</organism>
<keyword evidence="3" id="KW-0165">Cleavage on pair of basic residues</keyword>
<protein>
    <submittedName>
        <fullName evidence="8 10">Insulin-like domain and Insulin family-containing protein</fullName>
    </submittedName>
</protein>
<keyword evidence="6" id="KW-0964">Secreted</keyword>
<sequence length="130" mass="15161">MKNNNNLNTISNKNLLWKGFLFIFVIFILFQRSEGSVRLCGYRLSKMLITVCRSHSCSKDTELINQETIEKKSIENDKFFYPENDFQSEIFNLNPFKRSGGVVNDCCINRCTISHLKTYCCGYADEEIDF</sequence>
<reference evidence="10" key="3">
    <citation type="submission" date="2020-12" db="UniProtKB">
        <authorList>
            <consortium name="WormBaseParasite"/>
        </authorList>
    </citation>
    <scope>IDENTIFICATION</scope>
</reference>
<dbReference type="InterPro" id="IPR022353">
    <property type="entry name" value="Insulin_CS"/>
</dbReference>
<dbReference type="RefSeq" id="XP_024498634.1">
    <property type="nucleotide sequence ID" value="XM_024645952.1"/>
</dbReference>
<accession>A0A090KP95</accession>
<dbReference type="SMART" id="SM00078">
    <property type="entry name" value="IlGF"/>
    <property type="match status" value="1"/>
</dbReference>
<dbReference type="WBParaSite" id="SRAE_X000117100.1">
    <property type="protein sequence ID" value="SRAE_X000117100.1"/>
    <property type="gene ID" value="WBGene00266737"/>
</dbReference>
<dbReference type="PRINTS" id="PR00276">
    <property type="entry name" value="INSULINFAMLY"/>
</dbReference>
<evidence type="ECO:0000256" key="5">
    <source>
        <dbReference type="ARBA" id="ARBA00023157"/>
    </source>
</evidence>